<dbReference type="Proteomes" id="UP000244827">
    <property type="component" value="Segment"/>
</dbReference>
<protein>
    <submittedName>
        <fullName evidence="1">Uncharacterized protein</fullName>
    </submittedName>
</protein>
<organism evidence="1 2">
    <name type="scientific">Pseudomonas phage PPSC2</name>
    <dbReference type="NCBI Taxonomy" id="2041350"/>
    <lineage>
        <taxon>Viruses</taxon>
        <taxon>Duplodnaviria</taxon>
        <taxon>Heunggongvirae</taxon>
        <taxon>Uroviricota</taxon>
        <taxon>Caudoviricetes</taxon>
        <taxon>Vandenendeviridae</taxon>
        <taxon>Gorskivirinae</taxon>
        <taxon>Shenlongvirus</taxon>
        <taxon>Shenlongvirus PPSC2</taxon>
    </lineage>
</organism>
<evidence type="ECO:0000313" key="1">
    <source>
        <dbReference type="EMBL" id="ATN92813.1"/>
    </source>
</evidence>
<proteinExistence type="predicted"/>
<name>A0A2R2YAX1_9CAUD</name>
<dbReference type="EMBL" id="MF893340">
    <property type="protein sequence ID" value="ATN92813.1"/>
    <property type="molecule type" value="Genomic_DNA"/>
</dbReference>
<accession>A0A2R2YAX1</accession>
<keyword evidence="2" id="KW-1185">Reference proteome</keyword>
<sequence>MERNEPTINNTVIFNTPNQAVGAFAFSDLFGKKASVKTPEQLMTDALQGFTDAHAKLETAQAAIATQVAEHEAEIEARQKALVAANESHSRLGRVAERFKELLA</sequence>
<reference evidence="1 2" key="1">
    <citation type="journal article" date="2018" name="Arch. Virol.">
        <title>Genomic characterization and phylogenetic analysis of the novel Pseudomonas phage PPSC2.</title>
        <authorList>
            <person name="Wu X."/>
            <person name="Wu Y."/>
            <person name="Tang Y."/>
            <person name="Gan B."/>
        </authorList>
    </citation>
    <scope>NUCLEOTIDE SEQUENCE [LARGE SCALE GENOMIC DNA]</scope>
</reference>
<evidence type="ECO:0000313" key="2">
    <source>
        <dbReference type="Proteomes" id="UP000244827"/>
    </source>
</evidence>
<gene>
    <name evidence="1" type="ORF">PPSC2_50</name>
</gene>